<dbReference type="AlphaFoldDB" id="A0A199VLP3"/>
<gene>
    <name evidence="5" type="primary">LOC109726932</name>
    <name evidence="2" type="ORF">ACMD2_03217</name>
</gene>
<dbReference type="InterPro" id="IPR013094">
    <property type="entry name" value="AB_hydrolase_3"/>
</dbReference>
<dbReference type="InterPro" id="IPR050466">
    <property type="entry name" value="Carboxylest/Gibb_receptor"/>
</dbReference>
<dbReference type="SUPFAM" id="SSF53474">
    <property type="entry name" value="alpha/beta-Hydrolases"/>
    <property type="match status" value="1"/>
</dbReference>
<organism evidence="2 3">
    <name type="scientific">Ananas comosus</name>
    <name type="common">Pineapple</name>
    <name type="synonym">Ananas ananas</name>
    <dbReference type="NCBI Taxonomy" id="4615"/>
    <lineage>
        <taxon>Eukaryota</taxon>
        <taxon>Viridiplantae</taxon>
        <taxon>Streptophyta</taxon>
        <taxon>Embryophyta</taxon>
        <taxon>Tracheophyta</taxon>
        <taxon>Spermatophyta</taxon>
        <taxon>Magnoliopsida</taxon>
        <taxon>Liliopsida</taxon>
        <taxon>Poales</taxon>
        <taxon>Bromeliaceae</taxon>
        <taxon>Bromelioideae</taxon>
        <taxon>Ananas</taxon>
    </lineage>
</organism>
<keyword evidence="4" id="KW-1185">Reference proteome</keyword>
<dbReference type="STRING" id="4615.A0A199VLP3"/>
<evidence type="ECO:0000313" key="3">
    <source>
        <dbReference type="Proteomes" id="UP000092600"/>
    </source>
</evidence>
<evidence type="ECO:0000313" key="5">
    <source>
        <dbReference type="RefSeq" id="XP_020112344.1"/>
    </source>
</evidence>
<sequence length="343" mass="37157">MDDVRDSAAALTPSKSSNIFLQIVEHLDGTISRPFVPTTSASASSKDVPLNPAHNTWLRLYLPHEGDAAEEEEKEEEKLLPIILYFHGGGFVLFGADSAIYDSPCAAMAASVPALVVSLHYRLAPEHRLPAAYDDALDALLWLRSQPTAAAAPEPWIARRGDFSRCFVMGSSSGANMAYHAALRFAADDSETLTLRGLVLNQPYFGGAERTASEAASEDDFMLPLRANDMLWRLSLPPGADRDHEFCNPLAAPRPPALRKLPRCFVKGCKGDPLIDRQREFAQFLEGEGVEVVANLDDEGFHAIELFVPAKAEALFAEIREFIYGDAALATVGGGGVVESEAS</sequence>
<dbReference type="Gramene" id="Aco009395.1.mrna1">
    <property type="protein sequence ID" value="Aco009395.1.mrna1"/>
    <property type="gene ID" value="Aco009395.1.path1"/>
</dbReference>
<proteinExistence type="predicted"/>
<dbReference type="Proteomes" id="UP000092600">
    <property type="component" value="Unassembled WGS sequence"/>
</dbReference>
<reference evidence="5" key="2">
    <citation type="submission" date="2025-04" db="UniProtKB">
        <authorList>
            <consortium name="RefSeq"/>
        </authorList>
    </citation>
    <scope>IDENTIFICATION</scope>
    <source>
        <tissue evidence="5">Leaf</tissue>
    </source>
</reference>
<protein>
    <submittedName>
        <fullName evidence="2 5">Carboxylesterase 1</fullName>
    </submittedName>
</protein>
<dbReference type="PANTHER" id="PTHR23024">
    <property type="entry name" value="ARYLACETAMIDE DEACETYLASE"/>
    <property type="match status" value="1"/>
</dbReference>
<evidence type="ECO:0000313" key="2">
    <source>
        <dbReference type="EMBL" id="OAY77811.1"/>
    </source>
</evidence>
<name>A0A199VLP3_ANACO</name>
<accession>A0A199VLP3</accession>
<evidence type="ECO:0000259" key="1">
    <source>
        <dbReference type="Pfam" id="PF07859"/>
    </source>
</evidence>
<dbReference type="Pfam" id="PF07859">
    <property type="entry name" value="Abhydrolase_3"/>
    <property type="match status" value="1"/>
</dbReference>
<evidence type="ECO:0000313" key="4">
    <source>
        <dbReference type="Proteomes" id="UP000515123"/>
    </source>
</evidence>
<dbReference type="OrthoDB" id="408631at2759"/>
<reference evidence="2 3" key="1">
    <citation type="journal article" date="2016" name="DNA Res.">
        <title>The draft genome of MD-2 pineapple using hybrid error correction of long reads.</title>
        <authorList>
            <person name="Redwan R.M."/>
            <person name="Saidin A."/>
            <person name="Kumar S.V."/>
        </authorList>
    </citation>
    <scope>NUCLEOTIDE SEQUENCE [LARGE SCALE GENOMIC DNA]</scope>
    <source>
        <strain evidence="3">cv. MD2</strain>
        <tissue evidence="2">Leaf</tissue>
    </source>
</reference>
<dbReference type="Proteomes" id="UP000515123">
    <property type="component" value="Linkage group 22"/>
</dbReference>
<feature type="domain" description="Alpha/beta hydrolase fold-3" evidence="1">
    <location>
        <begin position="83"/>
        <end position="304"/>
    </location>
</feature>
<dbReference type="EMBL" id="LSRQ01001444">
    <property type="protein sequence ID" value="OAY77811.1"/>
    <property type="molecule type" value="Genomic_DNA"/>
</dbReference>
<dbReference type="GO" id="GO:0016787">
    <property type="term" value="F:hydrolase activity"/>
    <property type="evidence" value="ECO:0007669"/>
    <property type="project" value="InterPro"/>
</dbReference>
<dbReference type="GeneID" id="109726932"/>
<dbReference type="PANTHER" id="PTHR23024:SF393">
    <property type="entry name" value="OS08G0547800 PROTEIN"/>
    <property type="match status" value="1"/>
</dbReference>
<dbReference type="RefSeq" id="XP_020112344.1">
    <property type="nucleotide sequence ID" value="XM_020256755.1"/>
</dbReference>
<dbReference type="Gene3D" id="3.40.50.1820">
    <property type="entry name" value="alpha/beta hydrolase"/>
    <property type="match status" value="1"/>
</dbReference>
<dbReference type="InterPro" id="IPR029058">
    <property type="entry name" value="AB_hydrolase_fold"/>
</dbReference>